<sequence length="87" mass="9796">MTDQDLLGQSWSVVQARLRKMLLWQLVVETGNDTCFRCGRPIDSIDDLSIEHKEAWQGASDPKEAFFDLENIAFSHLRCNVAVNTGG</sequence>
<reference evidence="2" key="1">
    <citation type="journal article" date="2015" name="Nature">
        <title>Complex archaea that bridge the gap between prokaryotes and eukaryotes.</title>
        <authorList>
            <person name="Spang A."/>
            <person name="Saw J.H."/>
            <person name="Jorgensen S.L."/>
            <person name="Zaremba-Niedzwiedzka K."/>
            <person name="Martijn J."/>
            <person name="Lind A.E."/>
            <person name="van Eijk R."/>
            <person name="Schleper C."/>
            <person name="Guy L."/>
            <person name="Ettema T.J."/>
        </authorList>
    </citation>
    <scope>NUCLEOTIDE SEQUENCE</scope>
</reference>
<protein>
    <recommendedName>
        <fullName evidence="1">HNH domain-containing protein</fullName>
    </recommendedName>
</protein>
<gene>
    <name evidence="2" type="ORF">LCGC14_2962220</name>
</gene>
<dbReference type="EMBL" id="LAZR01059992">
    <property type="protein sequence ID" value="KKK66626.1"/>
    <property type="molecule type" value="Genomic_DNA"/>
</dbReference>
<dbReference type="Pfam" id="PF01844">
    <property type="entry name" value="HNH"/>
    <property type="match status" value="1"/>
</dbReference>
<accession>A0A0F9A371</accession>
<dbReference type="GO" id="GO:0003676">
    <property type="term" value="F:nucleic acid binding"/>
    <property type="evidence" value="ECO:0007669"/>
    <property type="project" value="InterPro"/>
</dbReference>
<proteinExistence type="predicted"/>
<evidence type="ECO:0000313" key="2">
    <source>
        <dbReference type="EMBL" id="KKK66626.1"/>
    </source>
</evidence>
<dbReference type="GO" id="GO:0004519">
    <property type="term" value="F:endonuclease activity"/>
    <property type="evidence" value="ECO:0007669"/>
    <property type="project" value="InterPro"/>
</dbReference>
<dbReference type="GO" id="GO:0008270">
    <property type="term" value="F:zinc ion binding"/>
    <property type="evidence" value="ECO:0007669"/>
    <property type="project" value="InterPro"/>
</dbReference>
<name>A0A0F9A371_9ZZZZ</name>
<organism evidence="2">
    <name type="scientific">marine sediment metagenome</name>
    <dbReference type="NCBI Taxonomy" id="412755"/>
    <lineage>
        <taxon>unclassified sequences</taxon>
        <taxon>metagenomes</taxon>
        <taxon>ecological metagenomes</taxon>
    </lineage>
</organism>
<comment type="caution">
    <text evidence="2">The sequence shown here is derived from an EMBL/GenBank/DDBJ whole genome shotgun (WGS) entry which is preliminary data.</text>
</comment>
<dbReference type="AlphaFoldDB" id="A0A0F9A371"/>
<dbReference type="InterPro" id="IPR002711">
    <property type="entry name" value="HNH"/>
</dbReference>
<feature type="domain" description="HNH" evidence="1">
    <location>
        <begin position="35"/>
        <end position="83"/>
    </location>
</feature>
<evidence type="ECO:0000259" key="1">
    <source>
        <dbReference type="Pfam" id="PF01844"/>
    </source>
</evidence>